<proteinExistence type="predicted"/>
<evidence type="ECO:0000313" key="3">
    <source>
        <dbReference type="Proteomes" id="UP000187209"/>
    </source>
</evidence>
<protein>
    <submittedName>
        <fullName evidence="2">Uncharacterized protein</fullName>
    </submittedName>
</protein>
<reference evidence="2 3" key="1">
    <citation type="submission" date="2016-11" db="EMBL/GenBank/DDBJ databases">
        <title>The macronuclear genome of Stentor coeruleus: a giant cell with tiny introns.</title>
        <authorList>
            <person name="Slabodnick M."/>
            <person name="Ruby J.G."/>
            <person name="Reiff S.B."/>
            <person name="Swart E.C."/>
            <person name="Gosai S."/>
            <person name="Prabakaran S."/>
            <person name="Witkowska E."/>
            <person name="Larue G.E."/>
            <person name="Fisher S."/>
            <person name="Freeman R.M."/>
            <person name="Gunawardena J."/>
            <person name="Chu W."/>
            <person name="Stover N.A."/>
            <person name="Gregory B.D."/>
            <person name="Nowacki M."/>
            <person name="Derisi J."/>
            <person name="Roy S.W."/>
            <person name="Marshall W.F."/>
            <person name="Sood P."/>
        </authorList>
    </citation>
    <scope>NUCLEOTIDE SEQUENCE [LARGE SCALE GENOMIC DNA]</scope>
    <source>
        <strain evidence="2">WM001</strain>
    </source>
</reference>
<gene>
    <name evidence="2" type="ORF">SteCoe_10626</name>
</gene>
<accession>A0A1R2CF48</accession>
<evidence type="ECO:0000256" key="1">
    <source>
        <dbReference type="SAM" id="MobiDB-lite"/>
    </source>
</evidence>
<dbReference type="EMBL" id="MPUH01000172">
    <property type="protein sequence ID" value="OMJ87623.1"/>
    <property type="molecule type" value="Genomic_DNA"/>
</dbReference>
<name>A0A1R2CF48_9CILI</name>
<keyword evidence="3" id="KW-1185">Reference proteome</keyword>
<evidence type="ECO:0000313" key="2">
    <source>
        <dbReference type="EMBL" id="OMJ87623.1"/>
    </source>
</evidence>
<sequence>MKTHTKARSMIMVSPHTKMLSLDVNIENRTITKPNRIFHKSFQDQKKEIILFKLIQNQFPINSNFSPSKEVNSDPFRMPTRTRERKQKKLKDFDFRNLYHKAHEKLPNVKTSPEPPENRKVIYEQVHYVKKYKSKITHRKKISENPPDGALVISKKKILPAVSSRNQFFT</sequence>
<feature type="region of interest" description="Disordered" evidence="1">
    <location>
        <begin position="66"/>
        <end position="93"/>
    </location>
</feature>
<comment type="caution">
    <text evidence="2">The sequence shown here is derived from an EMBL/GenBank/DDBJ whole genome shotgun (WGS) entry which is preliminary data.</text>
</comment>
<dbReference type="AlphaFoldDB" id="A0A1R2CF48"/>
<dbReference type="Proteomes" id="UP000187209">
    <property type="component" value="Unassembled WGS sequence"/>
</dbReference>
<organism evidence="2 3">
    <name type="scientific">Stentor coeruleus</name>
    <dbReference type="NCBI Taxonomy" id="5963"/>
    <lineage>
        <taxon>Eukaryota</taxon>
        <taxon>Sar</taxon>
        <taxon>Alveolata</taxon>
        <taxon>Ciliophora</taxon>
        <taxon>Postciliodesmatophora</taxon>
        <taxon>Heterotrichea</taxon>
        <taxon>Heterotrichida</taxon>
        <taxon>Stentoridae</taxon>
        <taxon>Stentor</taxon>
    </lineage>
</organism>